<keyword evidence="1" id="KW-1133">Transmembrane helix</keyword>
<sequence length="82" mass="9068">MGWVTWAAIYFTVWWTVLFAILPIGVQRAEDRAAGHDPGAPARPMMLKKVAITSVVSAILCLAGWAVFHFGLLDWRELMAPA</sequence>
<protein>
    <submittedName>
        <fullName evidence="2">DUF1467 family protein</fullName>
    </submittedName>
</protein>
<gene>
    <name evidence="2" type="ORF">HHL28_06340</name>
</gene>
<keyword evidence="1" id="KW-0812">Transmembrane</keyword>
<dbReference type="EMBL" id="CP051775">
    <property type="protein sequence ID" value="QJE72758.1"/>
    <property type="molecule type" value="Genomic_DNA"/>
</dbReference>
<reference evidence="2" key="1">
    <citation type="submission" date="2020-04" db="EMBL/GenBank/DDBJ databases">
        <title>A desert anoxygenic phototrophic bacterium fixes CO2 using RubisCO under aerobic conditions.</title>
        <authorList>
            <person name="Tang K."/>
        </authorList>
    </citation>
    <scope>NUCLEOTIDE SEQUENCE [LARGE SCALE GENOMIC DNA]</scope>
    <source>
        <strain evidence="2">MIMtkB3</strain>
    </source>
</reference>
<dbReference type="Proteomes" id="UP000501891">
    <property type="component" value="Chromosome"/>
</dbReference>
<evidence type="ECO:0000313" key="2">
    <source>
        <dbReference type="EMBL" id="QJE72758.1"/>
    </source>
</evidence>
<dbReference type="AlphaFoldDB" id="A0A858R5T7"/>
<accession>A0A858R5T7</accession>
<organism evidence="2 3">
    <name type="scientific">Aerophototrophica crusticola</name>
    <dbReference type="NCBI Taxonomy" id="1709002"/>
    <lineage>
        <taxon>Bacteria</taxon>
        <taxon>Pseudomonadati</taxon>
        <taxon>Pseudomonadota</taxon>
        <taxon>Alphaproteobacteria</taxon>
        <taxon>Rhodospirillales</taxon>
        <taxon>Rhodospirillaceae</taxon>
        <taxon>Aerophototrophica</taxon>
    </lineage>
</organism>
<name>A0A858R5T7_9PROT</name>
<feature type="transmembrane region" description="Helical" evidence="1">
    <location>
        <begin position="6"/>
        <end position="26"/>
    </location>
</feature>
<dbReference type="InterPro" id="IPR009935">
    <property type="entry name" value="DUF1467"/>
</dbReference>
<keyword evidence="3" id="KW-1185">Reference proteome</keyword>
<evidence type="ECO:0000256" key="1">
    <source>
        <dbReference type="SAM" id="Phobius"/>
    </source>
</evidence>
<feature type="transmembrane region" description="Helical" evidence="1">
    <location>
        <begin position="50"/>
        <end position="72"/>
    </location>
</feature>
<dbReference type="Pfam" id="PF07330">
    <property type="entry name" value="DUF1467"/>
    <property type="match status" value="1"/>
</dbReference>
<evidence type="ECO:0000313" key="3">
    <source>
        <dbReference type="Proteomes" id="UP000501891"/>
    </source>
</evidence>
<proteinExistence type="predicted"/>
<dbReference type="KEGG" id="acru:HHL28_06340"/>
<keyword evidence="1" id="KW-0472">Membrane</keyword>